<organism evidence="4 5">
    <name type="scientific">Saguinus oedipus</name>
    <name type="common">Cotton-top tamarin</name>
    <name type="synonym">Oedipomidas oedipus</name>
    <dbReference type="NCBI Taxonomy" id="9490"/>
    <lineage>
        <taxon>Eukaryota</taxon>
        <taxon>Metazoa</taxon>
        <taxon>Chordata</taxon>
        <taxon>Craniata</taxon>
        <taxon>Vertebrata</taxon>
        <taxon>Euteleostomi</taxon>
        <taxon>Mammalia</taxon>
        <taxon>Eutheria</taxon>
        <taxon>Euarchontoglires</taxon>
        <taxon>Primates</taxon>
        <taxon>Haplorrhini</taxon>
        <taxon>Platyrrhini</taxon>
        <taxon>Cebidae</taxon>
        <taxon>Callitrichinae</taxon>
        <taxon>Saguinus</taxon>
    </lineage>
</organism>
<protein>
    <recommendedName>
        <fullName evidence="3">Small G protein signalling modulator 1/2 Rab-binding domain-containing protein</fullName>
    </recommendedName>
</protein>
<comment type="caution">
    <text evidence="4">The sequence shown here is derived from an EMBL/GenBank/DDBJ whole genome shotgun (WGS) entry which is preliminary data.</text>
</comment>
<dbReference type="Pfam" id="PF12068">
    <property type="entry name" value="PH_RBD"/>
    <property type="match status" value="1"/>
</dbReference>
<feature type="compositionally biased region" description="Basic and acidic residues" evidence="2">
    <location>
        <begin position="136"/>
        <end position="145"/>
    </location>
</feature>
<proteinExistence type="predicted"/>
<evidence type="ECO:0000313" key="4">
    <source>
        <dbReference type="EMBL" id="KAK2088951.1"/>
    </source>
</evidence>
<evidence type="ECO:0000313" key="5">
    <source>
        <dbReference type="Proteomes" id="UP001266305"/>
    </source>
</evidence>
<gene>
    <name evidence="4" type="ORF">P7K49_034858</name>
</gene>
<dbReference type="InterPro" id="IPR021935">
    <property type="entry name" value="SGSM1/2_RBD"/>
</dbReference>
<feature type="region of interest" description="Disordered" evidence="2">
    <location>
        <begin position="98"/>
        <end position="121"/>
    </location>
</feature>
<evidence type="ECO:0000259" key="3">
    <source>
        <dbReference type="Pfam" id="PF12068"/>
    </source>
</evidence>
<accession>A0ABQ9TVW7</accession>
<sequence>MALPAPPPEDGSSRRPSLLAPLGRSPRVSPSLGPQISLVPPTQVVFEKGGVYLHTSAKKYQDRDSLIAGVIRVVEKDNDVLLHWAPVEEAGDSTQILFSKKDSSGGDSCTSEEEPTFDPGYEPDWAVISTVRPQPRHSEPTREARGWLVAGPSGDTCAEGTSWGEVDKAGSGLPHLPQHSAVSLGAEPSSPLGSWAFSVSLGELKSIRRSKPGLSWAYLVLVTQAGGSLPALHFHRGGTRALLRVLSRYLLLAR</sequence>
<evidence type="ECO:0000256" key="1">
    <source>
        <dbReference type="ARBA" id="ARBA00022468"/>
    </source>
</evidence>
<dbReference type="EMBL" id="JASSZA010000019">
    <property type="protein sequence ID" value="KAK2088951.1"/>
    <property type="molecule type" value="Genomic_DNA"/>
</dbReference>
<keyword evidence="1" id="KW-0343">GTPase activation</keyword>
<keyword evidence="5" id="KW-1185">Reference proteome</keyword>
<evidence type="ECO:0000256" key="2">
    <source>
        <dbReference type="SAM" id="MobiDB-lite"/>
    </source>
</evidence>
<reference evidence="4 5" key="1">
    <citation type="submission" date="2023-05" db="EMBL/GenBank/DDBJ databases">
        <title>B98-5 Cell Line De Novo Hybrid Assembly: An Optical Mapping Approach.</title>
        <authorList>
            <person name="Kananen K."/>
            <person name="Auerbach J.A."/>
            <person name="Kautto E."/>
            <person name="Blachly J.S."/>
        </authorList>
    </citation>
    <scope>NUCLEOTIDE SEQUENCE [LARGE SCALE GENOMIC DNA]</scope>
    <source>
        <strain evidence="4">B95-8</strain>
        <tissue evidence="4">Cell line</tissue>
    </source>
</reference>
<feature type="region of interest" description="Disordered" evidence="2">
    <location>
        <begin position="132"/>
        <end position="151"/>
    </location>
</feature>
<feature type="region of interest" description="Disordered" evidence="2">
    <location>
        <begin position="1"/>
        <end position="36"/>
    </location>
</feature>
<name>A0ABQ9TVW7_SAGOE</name>
<feature type="domain" description="Small G protein signalling modulator 1/2 Rab-binding" evidence="3">
    <location>
        <begin position="44"/>
        <end position="249"/>
    </location>
</feature>
<dbReference type="Proteomes" id="UP001266305">
    <property type="component" value="Unassembled WGS sequence"/>
</dbReference>